<proteinExistence type="predicted"/>
<name>A0ACB8TQ90_9APHY</name>
<dbReference type="EMBL" id="MU274946">
    <property type="protein sequence ID" value="KAI0084187.1"/>
    <property type="molecule type" value="Genomic_DNA"/>
</dbReference>
<evidence type="ECO:0000313" key="2">
    <source>
        <dbReference type="Proteomes" id="UP001055072"/>
    </source>
</evidence>
<protein>
    <submittedName>
        <fullName evidence="1">Uncharacterized protein</fullName>
    </submittedName>
</protein>
<comment type="caution">
    <text evidence="1">The sequence shown here is derived from an EMBL/GenBank/DDBJ whole genome shotgun (WGS) entry which is preliminary data.</text>
</comment>
<reference evidence="1" key="1">
    <citation type="journal article" date="2021" name="Environ. Microbiol.">
        <title>Gene family expansions and transcriptome signatures uncover fungal adaptations to wood decay.</title>
        <authorList>
            <person name="Hage H."/>
            <person name="Miyauchi S."/>
            <person name="Viragh M."/>
            <person name="Drula E."/>
            <person name="Min B."/>
            <person name="Chaduli D."/>
            <person name="Navarro D."/>
            <person name="Favel A."/>
            <person name="Norest M."/>
            <person name="Lesage-Meessen L."/>
            <person name="Balint B."/>
            <person name="Merenyi Z."/>
            <person name="de Eugenio L."/>
            <person name="Morin E."/>
            <person name="Martinez A.T."/>
            <person name="Baldrian P."/>
            <person name="Stursova M."/>
            <person name="Martinez M.J."/>
            <person name="Novotny C."/>
            <person name="Magnuson J.K."/>
            <person name="Spatafora J.W."/>
            <person name="Maurice S."/>
            <person name="Pangilinan J."/>
            <person name="Andreopoulos W."/>
            <person name="LaButti K."/>
            <person name="Hundley H."/>
            <person name="Na H."/>
            <person name="Kuo A."/>
            <person name="Barry K."/>
            <person name="Lipzen A."/>
            <person name="Henrissat B."/>
            <person name="Riley R."/>
            <person name="Ahrendt S."/>
            <person name="Nagy L.G."/>
            <person name="Grigoriev I.V."/>
            <person name="Martin F."/>
            <person name="Rosso M.N."/>
        </authorList>
    </citation>
    <scope>NUCLEOTIDE SEQUENCE</scope>
    <source>
        <strain evidence="1">CBS 384.51</strain>
    </source>
</reference>
<gene>
    <name evidence="1" type="ORF">BDY19DRAFT_898838</name>
</gene>
<sequence length="112" mass="12212">MHPSLRLANAATHGVRKPLINFLGKRQWPSTPEPQHPHPQAPADLQKSFGDFLNKFKASGSGSSSGSSPSTSKSGSGVYTDFWEAPRRYWKHDLSEAEAEAITVRGKPVVDV</sequence>
<accession>A0ACB8TQ90</accession>
<organism evidence="1 2">
    <name type="scientific">Irpex rosettiformis</name>
    <dbReference type="NCBI Taxonomy" id="378272"/>
    <lineage>
        <taxon>Eukaryota</taxon>
        <taxon>Fungi</taxon>
        <taxon>Dikarya</taxon>
        <taxon>Basidiomycota</taxon>
        <taxon>Agaricomycotina</taxon>
        <taxon>Agaricomycetes</taxon>
        <taxon>Polyporales</taxon>
        <taxon>Irpicaceae</taxon>
        <taxon>Irpex</taxon>
    </lineage>
</organism>
<keyword evidence="2" id="KW-1185">Reference proteome</keyword>
<dbReference type="Proteomes" id="UP001055072">
    <property type="component" value="Unassembled WGS sequence"/>
</dbReference>
<evidence type="ECO:0000313" key="1">
    <source>
        <dbReference type="EMBL" id="KAI0084187.1"/>
    </source>
</evidence>